<keyword evidence="12" id="KW-0175">Coiled coil</keyword>
<name>A0A4U5NIY8_STECR</name>
<comment type="caution">
    <text evidence="15">The sequence shown here is derived from an EMBL/GenBank/DDBJ whole genome shotgun (WGS) entry which is preliminary data.</text>
</comment>
<dbReference type="GO" id="GO:0031415">
    <property type="term" value="C:NatA complex"/>
    <property type="evidence" value="ECO:0007669"/>
    <property type="project" value="TreeGrafter"/>
</dbReference>
<comment type="catalytic activity">
    <reaction evidence="5">
        <text>N-terminal L-methionyl-L-tyrosyl-[protein] + acetyl-CoA = N-terminal N(alpha)-acetyl-L-methionyl-L-tyrosyl-[protein] + CoA + H(+)</text>
        <dbReference type="Rhea" id="RHEA:50532"/>
        <dbReference type="Rhea" id="RHEA-COMP:12717"/>
        <dbReference type="Rhea" id="RHEA-COMP:12718"/>
        <dbReference type="ChEBI" id="CHEBI:15378"/>
        <dbReference type="ChEBI" id="CHEBI:57287"/>
        <dbReference type="ChEBI" id="CHEBI:57288"/>
        <dbReference type="ChEBI" id="CHEBI:133384"/>
        <dbReference type="ChEBI" id="CHEBI:133385"/>
        <dbReference type="EC" id="2.3.1.258"/>
    </reaction>
</comment>
<keyword evidence="16" id="KW-1185">Reference proteome</keyword>
<feature type="domain" description="N-acetyltransferase" evidence="14">
    <location>
        <begin position="140"/>
        <end position="290"/>
    </location>
</feature>
<reference evidence="15 16" key="2">
    <citation type="journal article" date="2019" name="G3 (Bethesda)">
        <title>Hybrid Assembly of the Genome of the Entomopathogenic Nematode Steinernema carpocapsae Identifies the X-Chromosome.</title>
        <authorList>
            <person name="Serra L."/>
            <person name="Macchietto M."/>
            <person name="Macias-Munoz A."/>
            <person name="McGill C.J."/>
            <person name="Rodriguez I.M."/>
            <person name="Rodriguez B."/>
            <person name="Murad R."/>
            <person name="Mortazavi A."/>
        </authorList>
    </citation>
    <scope>NUCLEOTIDE SEQUENCE [LARGE SCALE GENOMIC DNA]</scope>
    <source>
        <strain evidence="15 16">ALL</strain>
    </source>
</reference>
<evidence type="ECO:0000256" key="3">
    <source>
        <dbReference type="ARBA" id="ARBA00039121"/>
    </source>
</evidence>
<evidence type="ECO:0000256" key="4">
    <source>
        <dbReference type="ARBA" id="ARBA00048251"/>
    </source>
</evidence>
<evidence type="ECO:0000259" key="14">
    <source>
        <dbReference type="PROSITE" id="PS51186"/>
    </source>
</evidence>
<feature type="coiled-coil region" evidence="12">
    <location>
        <begin position="7"/>
        <end position="34"/>
    </location>
</feature>
<dbReference type="STRING" id="34508.A0A4U5NIY8"/>
<dbReference type="InterPro" id="IPR000182">
    <property type="entry name" value="GNAT_dom"/>
</dbReference>
<evidence type="ECO:0000256" key="9">
    <source>
        <dbReference type="ARBA" id="ARBA00049002"/>
    </source>
</evidence>
<dbReference type="Gene3D" id="3.40.630.30">
    <property type="match status" value="1"/>
</dbReference>
<comment type="catalytic activity">
    <reaction evidence="7">
        <text>N-terminal L-methionyl-L-lysyl-[protein] + acetyl-CoA = N-terminal N(alpha)-acetyl-L-methionyl-L-lysyl-[protein] + CoA + H(+)</text>
        <dbReference type="Rhea" id="RHEA:50580"/>
        <dbReference type="Rhea" id="RHEA-COMP:12734"/>
        <dbReference type="Rhea" id="RHEA-COMP:12735"/>
        <dbReference type="ChEBI" id="CHEBI:15378"/>
        <dbReference type="ChEBI" id="CHEBI:57287"/>
        <dbReference type="ChEBI" id="CHEBI:57288"/>
        <dbReference type="ChEBI" id="CHEBI:133406"/>
        <dbReference type="ChEBI" id="CHEBI:133407"/>
        <dbReference type="EC" id="2.3.1.258"/>
    </reaction>
</comment>
<evidence type="ECO:0000313" key="15">
    <source>
        <dbReference type="EMBL" id="TKR83098.1"/>
    </source>
</evidence>
<protein>
    <recommendedName>
        <fullName evidence="3">N-terminal methionine N(alpha)-acetyltransferase NatE</fullName>
        <ecNumber evidence="3">2.3.1.258</ecNumber>
    </recommendedName>
</protein>
<evidence type="ECO:0000256" key="5">
    <source>
        <dbReference type="ARBA" id="ARBA00048335"/>
    </source>
</evidence>
<evidence type="ECO:0000256" key="8">
    <source>
        <dbReference type="ARBA" id="ARBA00048799"/>
    </source>
</evidence>
<comment type="catalytic activity">
    <reaction evidence="8">
        <text>N-terminal L-methionyl-L-valyl-[protein] + acetyl-CoA = N-terminal N(alpha)-acetyl-L-methionyl-L-valyl-[protein] + CoA + H(+)</text>
        <dbReference type="Rhea" id="RHEA:50572"/>
        <dbReference type="Rhea" id="RHEA-COMP:12730"/>
        <dbReference type="Rhea" id="RHEA-COMP:12731"/>
        <dbReference type="ChEBI" id="CHEBI:15378"/>
        <dbReference type="ChEBI" id="CHEBI:57287"/>
        <dbReference type="ChEBI" id="CHEBI:57288"/>
        <dbReference type="ChEBI" id="CHEBI:133402"/>
        <dbReference type="ChEBI" id="CHEBI:133403"/>
        <dbReference type="EC" id="2.3.1.258"/>
    </reaction>
</comment>
<dbReference type="InterPro" id="IPR016181">
    <property type="entry name" value="Acyl_CoA_acyltransferase"/>
</dbReference>
<evidence type="ECO:0000313" key="16">
    <source>
        <dbReference type="Proteomes" id="UP000298663"/>
    </source>
</evidence>
<dbReference type="AlphaFoldDB" id="A0A4U5NIY8"/>
<evidence type="ECO:0000256" key="7">
    <source>
        <dbReference type="ARBA" id="ARBA00048618"/>
    </source>
</evidence>
<feature type="region of interest" description="Disordered" evidence="13">
    <location>
        <begin position="66"/>
        <end position="86"/>
    </location>
</feature>
<dbReference type="GO" id="GO:0007064">
    <property type="term" value="P:mitotic sister chromatid cohesion"/>
    <property type="evidence" value="ECO:0007669"/>
    <property type="project" value="TreeGrafter"/>
</dbReference>
<evidence type="ECO:0000256" key="6">
    <source>
        <dbReference type="ARBA" id="ARBA00048490"/>
    </source>
</evidence>
<comment type="catalytic activity">
    <reaction evidence="10">
        <text>N-terminal L-methionyl-L-leucyl-[protein] + acetyl-CoA = N-terminal N(alpha)-acetyl-L-methionyl-L-leucyl-[protein] + CoA + H(+)</text>
        <dbReference type="Rhea" id="RHEA:50520"/>
        <dbReference type="Rhea" id="RHEA-COMP:12711"/>
        <dbReference type="Rhea" id="RHEA-COMP:12712"/>
        <dbReference type="ChEBI" id="CHEBI:15378"/>
        <dbReference type="ChEBI" id="CHEBI:57287"/>
        <dbReference type="ChEBI" id="CHEBI:57288"/>
        <dbReference type="ChEBI" id="CHEBI:133377"/>
        <dbReference type="ChEBI" id="CHEBI:133378"/>
        <dbReference type="EC" id="2.3.1.258"/>
    </reaction>
</comment>
<dbReference type="PROSITE" id="PS51186">
    <property type="entry name" value="GNAT"/>
    <property type="match status" value="1"/>
</dbReference>
<comment type="catalytic activity">
    <reaction evidence="6">
        <text>N-terminal L-methionyl-L-phenylalanyl-[protein] + acetyl-CoA = N-terminal N(alpha)-acetyl-L-methionyl-L-phenylalanyl-[protein] + CoA + H(+)</text>
        <dbReference type="Rhea" id="RHEA:50528"/>
        <dbReference type="Rhea" id="RHEA-COMP:12715"/>
        <dbReference type="Rhea" id="RHEA-COMP:12716"/>
        <dbReference type="ChEBI" id="CHEBI:15378"/>
        <dbReference type="ChEBI" id="CHEBI:57287"/>
        <dbReference type="ChEBI" id="CHEBI:57288"/>
        <dbReference type="ChEBI" id="CHEBI:133382"/>
        <dbReference type="ChEBI" id="CHEBI:133383"/>
        <dbReference type="EC" id="2.3.1.258"/>
    </reaction>
</comment>
<sequence>MVGESFNDVLLKALDQLNAQLNVMSDRVVVLEKRTFEERQQIAKMNDECLDKAEIVMRYVVNKTSAEGPKEADEAEELPNETKENGRMAVATAASITTAEVNKTAEKIENDLVFSKIEEAKPEENQKPKTTPKCAGRSDMQLGDITHHNVLQLKTINQSVFPVSYNEKFYTDVLVNPKLAKFAYFNDIVVGAVCCRHDIVANEGHVLYIMTLGALAPYRRLGVGTMLLDYVFTLCKEDKSITSVQLHVQTNNEEALDFYKKFGFQNVKLVPKYYKRIEPDSAYLLEKTLDREQTAEE</sequence>
<evidence type="ECO:0000256" key="1">
    <source>
        <dbReference type="ARBA" id="ARBA00022679"/>
    </source>
</evidence>
<dbReference type="CDD" id="cd04301">
    <property type="entry name" value="NAT_SF"/>
    <property type="match status" value="1"/>
</dbReference>
<accession>A0A4U5NIY8</accession>
<dbReference type="PANTHER" id="PTHR42919">
    <property type="entry name" value="N-ALPHA-ACETYLTRANSFERASE"/>
    <property type="match status" value="1"/>
</dbReference>
<dbReference type="OrthoDB" id="47374at2759"/>
<dbReference type="FunFam" id="3.40.630.30:FF:000006">
    <property type="entry name" value="Putative n-alpha-acetyltransferase 50"/>
    <property type="match status" value="1"/>
</dbReference>
<evidence type="ECO:0000256" key="13">
    <source>
        <dbReference type="SAM" id="MobiDB-lite"/>
    </source>
</evidence>
<dbReference type="GO" id="GO:0120518">
    <property type="term" value="F:protein N-terminal-methionine acetyltransferase activity"/>
    <property type="evidence" value="ECO:0007669"/>
    <property type="project" value="UniProtKB-EC"/>
</dbReference>
<evidence type="ECO:0000256" key="10">
    <source>
        <dbReference type="ARBA" id="ARBA00049103"/>
    </source>
</evidence>
<comment type="catalytic activity">
    <reaction evidence="9">
        <text>N-terminal L-methionyl-L-alanyl-[protein] + acetyl-CoA = N-terminal N(alpha)-acetyl-L-methionyl-L-alanyl-[protein] + CoA + H(+)</text>
        <dbReference type="Rhea" id="RHEA:50564"/>
        <dbReference type="Rhea" id="RHEA-COMP:12726"/>
        <dbReference type="Rhea" id="RHEA-COMP:12727"/>
        <dbReference type="ChEBI" id="CHEBI:15378"/>
        <dbReference type="ChEBI" id="CHEBI:57287"/>
        <dbReference type="ChEBI" id="CHEBI:57288"/>
        <dbReference type="ChEBI" id="CHEBI:133398"/>
        <dbReference type="ChEBI" id="CHEBI:133399"/>
        <dbReference type="EC" id="2.3.1.258"/>
    </reaction>
</comment>
<dbReference type="PANTHER" id="PTHR42919:SF8">
    <property type="entry name" value="N-ALPHA-ACETYLTRANSFERASE 50"/>
    <property type="match status" value="1"/>
</dbReference>
<organism evidence="15 16">
    <name type="scientific">Steinernema carpocapsae</name>
    <name type="common">Entomopathogenic nematode</name>
    <dbReference type="NCBI Taxonomy" id="34508"/>
    <lineage>
        <taxon>Eukaryota</taxon>
        <taxon>Metazoa</taxon>
        <taxon>Ecdysozoa</taxon>
        <taxon>Nematoda</taxon>
        <taxon>Chromadorea</taxon>
        <taxon>Rhabditida</taxon>
        <taxon>Tylenchina</taxon>
        <taxon>Panagrolaimomorpha</taxon>
        <taxon>Strongyloidoidea</taxon>
        <taxon>Steinernematidae</taxon>
        <taxon>Steinernema</taxon>
    </lineage>
</organism>
<keyword evidence="2" id="KW-0012">Acyltransferase</keyword>
<reference evidence="15 16" key="1">
    <citation type="journal article" date="2015" name="Genome Biol.">
        <title>Comparative genomics of Steinernema reveals deeply conserved gene regulatory networks.</title>
        <authorList>
            <person name="Dillman A.R."/>
            <person name="Macchietto M."/>
            <person name="Porter C.F."/>
            <person name="Rogers A."/>
            <person name="Williams B."/>
            <person name="Antoshechkin I."/>
            <person name="Lee M.M."/>
            <person name="Goodwin Z."/>
            <person name="Lu X."/>
            <person name="Lewis E.E."/>
            <person name="Goodrich-Blair H."/>
            <person name="Stock S.P."/>
            <person name="Adams B.J."/>
            <person name="Sternberg P.W."/>
            <person name="Mortazavi A."/>
        </authorList>
    </citation>
    <scope>NUCLEOTIDE SEQUENCE [LARGE SCALE GENOMIC DNA]</scope>
    <source>
        <strain evidence="15 16">ALL</strain>
    </source>
</reference>
<dbReference type="SUPFAM" id="SSF55729">
    <property type="entry name" value="Acyl-CoA N-acyltransferases (Nat)"/>
    <property type="match status" value="1"/>
</dbReference>
<proteinExistence type="predicted"/>
<dbReference type="EC" id="2.3.1.258" evidence="3"/>
<dbReference type="EMBL" id="AZBU02000004">
    <property type="protein sequence ID" value="TKR83098.1"/>
    <property type="molecule type" value="Genomic_DNA"/>
</dbReference>
<keyword evidence="1" id="KW-0808">Transferase</keyword>
<gene>
    <name evidence="15" type="ORF">L596_016745</name>
</gene>
<evidence type="ECO:0000256" key="11">
    <source>
        <dbReference type="ARBA" id="ARBA00049454"/>
    </source>
</evidence>
<dbReference type="Proteomes" id="UP000298663">
    <property type="component" value="Unassembled WGS sequence"/>
</dbReference>
<evidence type="ECO:0000256" key="2">
    <source>
        <dbReference type="ARBA" id="ARBA00023315"/>
    </source>
</evidence>
<dbReference type="InterPro" id="IPR051556">
    <property type="entry name" value="N-term/lysine_N-AcTrnsfr"/>
</dbReference>
<comment type="catalytic activity">
    <reaction evidence="4">
        <text>N-terminal L-methionyl-L-seryl-[protein] + acetyl-CoA = N-terminal N(alpha)-acetyl-L-methionyl-L-seryl-[protein] + CoA + H(+)</text>
        <dbReference type="Rhea" id="RHEA:50568"/>
        <dbReference type="Rhea" id="RHEA-COMP:12728"/>
        <dbReference type="Rhea" id="RHEA-COMP:12729"/>
        <dbReference type="ChEBI" id="CHEBI:15378"/>
        <dbReference type="ChEBI" id="CHEBI:57287"/>
        <dbReference type="ChEBI" id="CHEBI:57288"/>
        <dbReference type="ChEBI" id="CHEBI:133400"/>
        <dbReference type="ChEBI" id="CHEBI:133401"/>
        <dbReference type="EC" id="2.3.1.258"/>
    </reaction>
</comment>
<comment type="catalytic activity">
    <reaction evidence="11">
        <text>N-terminal L-methionyl-L-threonyl-[protein] + acetyl-CoA = N-terminal N(alpha)-acetyl-L-methionyl-L-threonyl-[protein] + CoA + H(+)</text>
        <dbReference type="Rhea" id="RHEA:50576"/>
        <dbReference type="Rhea" id="RHEA-COMP:12732"/>
        <dbReference type="Rhea" id="RHEA-COMP:12733"/>
        <dbReference type="ChEBI" id="CHEBI:15378"/>
        <dbReference type="ChEBI" id="CHEBI:57287"/>
        <dbReference type="ChEBI" id="CHEBI:57288"/>
        <dbReference type="ChEBI" id="CHEBI:133404"/>
        <dbReference type="ChEBI" id="CHEBI:133405"/>
        <dbReference type="EC" id="2.3.1.258"/>
    </reaction>
</comment>
<evidence type="ECO:0000256" key="12">
    <source>
        <dbReference type="SAM" id="Coils"/>
    </source>
</evidence>
<dbReference type="Pfam" id="PF00583">
    <property type="entry name" value="Acetyltransf_1"/>
    <property type="match status" value="1"/>
</dbReference>